<dbReference type="PROSITE" id="PS50283">
    <property type="entry name" value="NA_SOLUT_SYMP_3"/>
    <property type="match status" value="1"/>
</dbReference>
<feature type="transmembrane region" description="Helical" evidence="6">
    <location>
        <begin position="257"/>
        <end position="278"/>
    </location>
</feature>
<dbReference type="Pfam" id="PF13911">
    <property type="entry name" value="AhpC-TSA_2"/>
    <property type="match status" value="1"/>
</dbReference>
<comment type="similarity">
    <text evidence="2">Belongs to the sodium:solute symporter (SSF) (TC 2.A.21) family.</text>
</comment>
<feature type="transmembrane region" description="Helical" evidence="6">
    <location>
        <begin position="14"/>
        <end position="37"/>
    </location>
</feature>
<dbReference type="PANTHER" id="PTHR46154:SF1">
    <property type="entry name" value="ACTIVE TRANSPORTER, PUTATIVE (AFU_ORTHOLOGUE AFUA_1G17570)-RELATED"/>
    <property type="match status" value="1"/>
</dbReference>
<comment type="subcellular location">
    <subcellularLocation>
        <location evidence="1">Membrane</location>
        <topology evidence="1">Multi-pass membrane protein</topology>
    </subcellularLocation>
</comment>
<dbReference type="AlphaFoldDB" id="A0A1L9TLJ0"/>
<dbReference type="InterPro" id="IPR036249">
    <property type="entry name" value="Thioredoxin-like_sf"/>
</dbReference>
<feature type="transmembrane region" description="Helical" evidence="6">
    <location>
        <begin position="299"/>
        <end position="318"/>
    </location>
</feature>
<dbReference type="GO" id="GO:0015204">
    <property type="term" value="F:urea transmembrane transporter activity"/>
    <property type="evidence" value="ECO:0007669"/>
    <property type="project" value="InterPro"/>
</dbReference>
<dbReference type="Proteomes" id="UP000184356">
    <property type="component" value="Unassembled WGS sequence"/>
</dbReference>
<dbReference type="PANTHER" id="PTHR46154">
    <property type="match status" value="1"/>
</dbReference>
<dbReference type="CDD" id="cd02970">
    <property type="entry name" value="PRX_like2"/>
    <property type="match status" value="1"/>
</dbReference>
<evidence type="ECO:0000256" key="4">
    <source>
        <dbReference type="ARBA" id="ARBA00022989"/>
    </source>
</evidence>
<dbReference type="FunFam" id="3.40.30.10:FF:000404">
    <property type="entry name" value="WGS project CABT00000000 data, contig 2.14"/>
    <property type="match status" value="1"/>
</dbReference>
<dbReference type="GeneID" id="63767816"/>
<dbReference type="Gene3D" id="1.20.1730.10">
    <property type="entry name" value="Sodium/glucose cotransporter"/>
    <property type="match status" value="1"/>
</dbReference>
<dbReference type="InterPro" id="IPR038377">
    <property type="entry name" value="Na/Glc_symporter_sf"/>
</dbReference>
<feature type="transmembrane region" description="Helical" evidence="6">
    <location>
        <begin position="594"/>
        <end position="617"/>
    </location>
</feature>
<dbReference type="GO" id="GO:0005886">
    <property type="term" value="C:plasma membrane"/>
    <property type="evidence" value="ECO:0007669"/>
    <property type="project" value="TreeGrafter"/>
</dbReference>
<keyword evidence="8" id="KW-1185">Reference proteome</keyword>
<dbReference type="STRING" id="1036612.A0A1L9TLJ0"/>
<keyword evidence="5 6" id="KW-0472">Membrane</keyword>
<dbReference type="InterPro" id="IPR032801">
    <property type="entry name" value="PXL2A/B/C"/>
</dbReference>
<feature type="transmembrane region" description="Helical" evidence="6">
    <location>
        <begin position="131"/>
        <end position="149"/>
    </location>
</feature>
<dbReference type="CDD" id="cd11476">
    <property type="entry name" value="SLC5sbd_DUR3"/>
    <property type="match status" value="1"/>
</dbReference>
<keyword evidence="4 6" id="KW-1133">Transmembrane helix</keyword>
<dbReference type="EMBL" id="KV878584">
    <property type="protein sequence ID" value="OJJ60296.1"/>
    <property type="molecule type" value="Genomic_DNA"/>
</dbReference>
<evidence type="ECO:0000256" key="3">
    <source>
        <dbReference type="ARBA" id="ARBA00022692"/>
    </source>
</evidence>
<reference evidence="8" key="1">
    <citation type="journal article" date="2017" name="Genome Biol.">
        <title>Comparative genomics reveals high biological diversity and specific adaptations in the industrially and medically important fungal genus Aspergillus.</title>
        <authorList>
            <person name="de Vries R.P."/>
            <person name="Riley R."/>
            <person name="Wiebenga A."/>
            <person name="Aguilar-Osorio G."/>
            <person name="Amillis S."/>
            <person name="Uchima C.A."/>
            <person name="Anderluh G."/>
            <person name="Asadollahi M."/>
            <person name="Askin M."/>
            <person name="Barry K."/>
            <person name="Battaglia E."/>
            <person name="Bayram O."/>
            <person name="Benocci T."/>
            <person name="Braus-Stromeyer S.A."/>
            <person name="Caldana C."/>
            <person name="Canovas D."/>
            <person name="Cerqueira G.C."/>
            <person name="Chen F."/>
            <person name="Chen W."/>
            <person name="Choi C."/>
            <person name="Clum A."/>
            <person name="Dos Santos R.A."/>
            <person name="Damasio A.R."/>
            <person name="Diallinas G."/>
            <person name="Emri T."/>
            <person name="Fekete E."/>
            <person name="Flipphi M."/>
            <person name="Freyberg S."/>
            <person name="Gallo A."/>
            <person name="Gournas C."/>
            <person name="Habgood R."/>
            <person name="Hainaut M."/>
            <person name="Harispe M.L."/>
            <person name="Henrissat B."/>
            <person name="Hilden K.S."/>
            <person name="Hope R."/>
            <person name="Hossain A."/>
            <person name="Karabika E."/>
            <person name="Karaffa L."/>
            <person name="Karanyi Z."/>
            <person name="Krasevec N."/>
            <person name="Kuo A."/>
            <person name="Kusch H."/>
            <person name="LaButti K."/>
            <person name="Lagendijk E.L."/>
            <person name="Lapidus A."/>
            <person name="Levasseur A."/>
            <person name="Lindquist E."/>
            <person name="Lipzen A."/>
            <person name="Logrieco A.F."/>
            <person name="MacCabe A."/>
            <person name="Maekelae M.R."/>
            <person name="Malavazi I."/>
            <person name="Melin P."/>
            <person name="Meyer V."/>
            <person name="Mielnichuk N."/>
            <person name="Miskei M."/>
            <person name="Molnar A.P."/>
            <person name="Mule G."/>
            <person name="Ngan C.Y."/>
            <person name="Orejas M."/>
            <person name="Orosz E."/>
            <person name="Ouedraogo J.P."/>
            <person name="Overkamp K.M."/>
            <person name="Park H.-S."/>
            <person name="Perrone G."/>
            <person name="Piumi F."/>
            <person name="Punt P.J."/>
            <person name="Ram A.F."/>
            <person name="Ramon A."/>
            <person name="Rauscher S."/>
            <person name="Record E."/>
            <person name="Riano-Pachon D.M."/>
            <person name="Robert V."/>
            <person name="Roehrig J."/>
            <person name="Ruller R."/>
            <person name="Salamov A."/>
            <person name="Salih N.S."/>
            <person name="Samson R.A."/>
            <person name="Sandor E."/>
            <person name="Sanguinetti M."/>
            <person name="Schuetze T."/>
            <person name="Sepcic K."/>
            <person name="Shelest E."/>
            <person name="Sherlock G."/>
            <person name="Sophianopoulou V."/>
            <person name="Squina F.M."/>
            <person name="Sun H."/>
            <person name="Susca A."/>
            <person name="Todd R.B."/>
            <person name="Tsang A."/>
            <person name="Unkles S.E."/>
            <person name="van de Wiele N."/>
            <person name="van Rossen-Uffink D."/>
            <person name="Oliveira J.V."/>
            <person name="Vesth T.C."/>
            <person name="Visser J."/>
            <person name="Yu J.-H."/>
            <person name="Zhou M."/>
            <person name="Andersen M.R."/>
            <person name="Archer D.B."/>
            <person name="Baker S.E."/>
            <person name="Benoit I."/>
            <person name="Brakhage A.A."/>
            <person name="Braus G.H."/>
            <person name="Fischer R."/>
            <person name="Frisvad J.C."/>
            <person name="Goldman G.H."/>
            <person name="Houbraken J."/>
            <person name="Oakley B."/>
            <person name="Pocsi I."/>
            <person name="Scazzocchio C."/>
            <person name="Seiboth B."/>
            <person name="vanKuyk P.A."/>
            <person name="Wortman J."/>
            <person name="Dyer P.S."/>
            <person name="Grigoriev I.V."/>
        </authorList>
    </citation>
    <scope>NUCLEOTIDE SEQUENCE [LARGE SCALE GENOMIC DNA]</scope>
    <source>
        <strain evidence="8">CBS 593.65</strain>
    </source>
</reference>
<evidence type="ECO:0000256" key="6">
    <source>
        <dbReference type="SAM" id="Phobius"/>
    </source>
</evidence>
<dbReference type="InterPro" id="IPR001734">
    <property type="entry name" value="Na/solute_symporter"/>
</dbReference>
<evidence type="ECO:0000256" key="5">
    <source>
        <dbReference type="ARBA" id="ARBA00023136"/>
    </source>
</evidence>
<evidence type="ECO:0000313" key="7">
    <source>
        <dbReference type="EMBL" id="OJJ60296.1"/>
    </source>
</evidence>
<dbReference type="OrthoDB" id="6132759at2759"/>
<evidence type="ECO:0000313" key="8">
    <source>
        <dbReference type="Proteomes" id="UP000184356"/>
    </source>
</evidence>
<dbReference type="InterPro" id="IPR031155">
    <property type="entry name" value="DUR"/>
</dbReference>
<feature type="transmembrane region" description="Helical" evidence="6">
    <location>
        <begin position="199"/>
        <end position="228"/>
    </location>
</feature>
<feature type="transmembrane region" description="Helical" evidence="6">
    <location>
        <begin position="92"/>
        <end position="111"/>
    </location>
</feature>
<feature type="transmembrane region" description="Helical" evidence="6">
    <location>
        <begin position="161"/>
        <end position="187"/>
    </location>
</feature>
<feature type="transmembrane region" description="Helical" evidence="6">
    <location>
        <begin position="458"/>
        <end position="477"/>
    </location>
</feature>
<feature type="transmembrane region" description="Helical" evidence="6">
    <location>
        <begin position="399"/>
        <end position="418"/>
    </location>
</feature>
<accession>A0A1L9TLJ0</accession>
<feature type="transmembrane region" description="Helical" evidence="6">
    <location>
        <begin position="430"/>
        <end position="451"/>
    </location>
</feature>
<evidence type="ECO:0000256" key="2">
    <source>
        <dbReference type="ARBA" id="ARBA00006434"/>
    </source>
</evidence>
<evidence type="ECO:0000256" key="1">
    <source>
        <dbReference type="ARBA" id="ARBA00004141"/>
    </source>
</evidence>
<name>A0A1L9TLJ0_9EURO</name>
<organism evidence="7 8">
    <name type="scientific">Aspergillus sydowii CBS 593.65</name>
    <dbReference type="NCBI Taxonomy" id="1036612"/>
    <lineage>
        <taxon>Eukaryota</taxon>
        <taxon>Fungi</taxon>
        <taxon>Dikarya</taxon>
        <taxon>Ascomycota</taxon>
        <taxon>Pezizomycotina</taxon>
        <taxon>Eurotiomycetes</taxon>
        <taxon>Eurotiomycetidae</taxon>
        <taxon>Eurotiales</taxon>
        <taxon>Aspergillaceae</taxon>
        <taxon>Aspergillus</taxon>
        <taxon>Aspergillus subgen. Nidulantes</taxon>
    </lineage>
</organism>
<dbReference type="VEuPathDB" id="FungiDB:ASPSYDRAFT_86889"/>
<dbReference type="RefSeq" id="XP_040704102.1">
    <property type="nucleotide sequence ID" value="XM_040851743.1"/>
</dbReference>
<gene>
    <name evidence="7" type="ORF">ASPSYDRAFT_86889</name>
</gene>
<proteinExistence type="inferred from homology"/>
<feature type="transmembrane region" description="Helical" evidence="6">
    <location>
        <begin position="564"/>
        <end position="582"/>
    </location>
</feature>
<evidence type="ECO:0008006" key="9">
    <source>
        <dbReference type="Google" id="ProtNLM"/>
    </source>
</evidence>
<feature type="transmembrane region" description="Helical" evidence="6">
    <location>
        <begin position="497"/>
        <end position="518"/>
    </location>
</feature>
<dbReference type="Pfam" id="PF00474">
    <property type="entry name" value="SSF"/>
    <property type="match status" value="1"/>
</dbReference>
<protein>
    <recommendedName>
        <fullName evidence="9">Thioredoxin domain-containing protein</fullName>
    </recommendedName>
</protein>
<feature type="transmembrane region" description="Helical" evidence="6">
    <location>
        <begin position="354"/>
        <end position="387"/>
    </location>
</feature>
<keyword evidence="3 6" id="KW-0812">Transmembrane</keyword>
<sequence length="882" mass="95998">MSETSPAPPLSQGAGYGVVIGLGVAFAIGMVLTTRALKKVFGEDSHTTETFMVANRKVGTGLTASAVISSWTFTSALLGAPYLTYWHGVALPIWWANGQSVMICCFAFLAIQAKLKAPNAHTLLELIRVRYGAAVHILWIAMALINNIFNFTSMLVGASTAVSALTGINVYACTYLLPLGVVVYTYWGGLRATFLTDYIHTFIIMIVLVWFSLKVIAAAEIGSITALYDLVRSLPQEGTVAGNHAGSYLSMTSNESLFFGVIHIVTNFGIVFMDTGFWQKGFSADIAAAVPGYIIGGNAYFAIPFTFGTVVGLGALALEQTPIWPTYPRRMTQAEVSGVLVLPYTASAVAGKGGAAAILLILFMACTSVASAQLIAVSSIVSFDIYGGYFNKKPTDRELIRWSHVGVVGSALFVSTFATVLHKGGVDLNWLIYMIGIVICPGTFPTCFALLWRKQSRIAAFVSPIAGMAAGFAVWFGTAYKLYGGISITTTGKTLPCMYACLTSMFVPLPVAVSLSYLRPAAFNWDEFLKIERISDKDAAETRFDRNAYFSPERVKYMRRMSRIAAIWAIATFLGQIVLWPLPMYGAKTVMSKGLFVAWVVVGLIWLFITLLVANFYPLVDGGLQQICQVIAAVRKTRHTAGDESAEVIEVDAKDVASIGHGVATDTLPSAETQLQVADYPVFDREGKELPFSDVYNGRNATDRTLIVFVRHFFCSSCQEYLERLSATITPNLLSQSPTSTSVAVIGCGDYRLIDFYAEQTRCPFPMYSDPTRKLYDALGMINTWDVGQQPEYISKSVPRLAIEGMWQALKQLPKGLTFKNGPPQQAGGEFLFEPTGEVDKRVTWCHRMQNSWGHTEIPSISRVLIGRDAAQTARVVGGEAG</sequence>
<dbReference type="SUPFAM" id="SSF52833">
    <property type="entry name" value="Thioredoxin-like"/>
    <property type="match status" value="1"/>
</dbReference>
<feature type="transmembrane region" description="Helical" evidence="6">
    <location>
        <begin position="58"/>
        <end position="80"/>
    </location>
</feature>
<dbReference type="Gene3D" id="3.40.30.10">
    <property type="entry name" value="Glutaredoxin"/>
    <property type="match status" value="1"/>
</dbReference>